<dbReference type="Gene3D" id="1.20.5.370">
    <property type="match status" value="1"/>
</dbReference>
<proteinExistence type="inferred from homology"/>
<dbReference type="InterPro" id="IPR001609">
    <property type="entry name" value="Myosin_head_motor_dom-like"/>
</dbReference>
<dbReference type="FunFam" id="4.10.270.10:FF:000001">
    <property type="entry name" value="Myosin heavy chain, non-muscle"/>
    <property type="match status" value="1"/>
</dbReference>
<feature type="compositionally biased region" description="Basic and acidic residues" evidence="13">
    <location>
        <begin position="1162"/>
        <end position="1177"/>
    </location>
</feature>
<dbReference type="Gene3D" id="1.10.10.820">
    <property type="match status" value="1"/>
</dbReference>
<dbReference type="Gene3D" id="2.30.30.360">
    <property type="entry name" value="Myosin S1 fragment, N-terminal"/>
    <property type="match status" value="1"/>
</dbReference>
<keyword evidence="9 12" id="KW-0518">Myosin</keyword>
<evidence type="ECO:0000313" key="16">
    <source>
        <dbReference type="EMBL" id="GAB0196667.1"/>
    </source>
</evidence>
<comment type="caution">
    <text evidence="16">The sequence shown here is derived from an EMBL/GenBank/DDBJ whole genome shotgun (WGS) entry which is preliminary data.</text>
</comment>
<dbReference type="Gene3D" id="1.20.120.720">
    <property type="entry name" value="Myosin VI head, motor domain, U50 subdomain"/>
    <property type="match status" value="1"/>
</dbReference>
<evidence type="ECO:0000256" key="7">
    <source>
        <dbReference type="ARBA" id="ARBA00022860"/>
    </source>
</evidence>
<keyword evidence="17" id="KW-1185">Reference proteome</keyword>
<evidence type="ECO:0000256" key="9">
    <source>
        <dbReference type="ARBA" id="ARBA00023123"/>
    </source>
</evidence>
<dbReference type="SMART" id="SM00015">
    <property type="entry name" value="IQ"/>
    <property type="match status" value="1"/>
</dbReference>
<dbReference type="FunFam" id="1.20.5.340:FF:000046">
    <property type="entry name" value="Myosin-11 isoform x2"/>
    <property type="match status" value="1"/>
</dbReference>
<dbReference type="SMART" id="SM00242">
    <property type="entry name" value="MYSc"/>
    <property type="match status" value="1"/>
</dbReference>
<dbReference type="Pfam" id="PF00063">
    <property type="entry name" value="Myosin_head"/>
    <property type="match status" value="2"/>
</dbReference>
<dbReference type="Gene3D" id="3.40.850.10">
    <property type="entry name" value="Kinesin motor domain"/>
    <property type="match status" value="2"/>
</dbReference>
<gene>
    <name evidence="16" type="ORF">GRJ2_002132000</name>
</gene>
<evidence type="ECO:0000259" key="14">
    <source>
        <dbReference type="PROSITE" id="PS51456"/>
    </source>
</evidence>
<keyword evidence="4" id="KW-0963">Cytoplasm</keyword>
<dbReference type="InterPro" id="IPR008989">
    <property type="entry name" value="Myosin_S1_N"/>
</dbReference>
<keyword evidence="10 12" id="KW-0505">Motor protein</keyword>
<dbReference type="FunFam" id="1.20.5.340:FF:000007">
    <property type="entry name" value="Myosin heavy chain, non-muscle"/>
    <property type="match status" value="1"/>
</dbReference>
<dbReference type="PROSITE" id="PS51456">
    <property type="entry name" value="MYOSIN_MOTOR"/>
    <property type="match status" value="1"/>
</dbReference>
<feature type="compositionally biased region" description="Basic and acidic residues" evidence="13">
    <location>
        <begin position="1822"/>
        <end position="1837"/>
    </location>
</feature>
<dbReference type="SUPFAM" id="SSF52540">
    <property type="entry name" value="P-loop containing nucleoside triphosphate hydrolases"/>
    <property type="match status" value="1"/>
</dbReference>
<dbReference type="Gene3D" id="6.10.250.2420">
    <property type="match status" value="1"/>
</dbReference>
<evidence type="ECO:0000256" key="11">
    <source>
        <dbReference type="ARBA" id="ARBA00023203"/>
    </source>
</evidence>
<evidence type="ECO:0000259" key="15">
    <source>
        <dbReference type="PROSITE" id="PS51844"/>
    </source>
</evidence>
<dbReference type="FunFam" id="2.30.30.360:FF:000001">
    <property type="entry name" value="Myosin heavy chain"/>
    <property type="match status" value="1"/>
</dbReference>
<feature type="region of interest" description="Disordered" evidence="13">
    <location>
        <begin position="1777"/>
        <end position="1837"/>
    </location>
</feature>
<dbReference type="Gene3D" id="1.20.5.340">
    <property type="match status" value="5"/>
</dbReference>
<dbReference type="FunFam" id="1.20.5.340:FF:000009">
    <property type="entry name" value="myosin-11 isoform X2"/>
    <property type="match status" value="1"/>
</dbReference>
<keyword evidence="5 12" id="KW-0547">Nucleotide-binding</keyword>
<evidence type="ECO:0000256" key="12">
    <source>
        <dbReference type="PROSITE-ProRule" id="PRU00782"/>
    </source>
</evidence>
<dbReference type="InterPro" id="IPR036961">
    <property type="entry name" value="Kinesin_motor_dom_sf"/>
</dbReference>
<dbReference type="GO" id="GO:0005516">
    <property type="term" value="F:calmodulin binding"/>
    <property type="evidence" value="ECO:0007669"/>
    <property type="project" value="UniProtKB-KW"/>
</dbReference>
<evidence type="ECO:0000256" key="8">
    <source>
        <dbReference type="ARBA" id="ARBA00023054"/>
    </source>
</evidence>
<evidence type="ECO:0000256" key="1">
    <source>
        <dbReference type="ARBA" id="ARBA00004657"/>
    </source>
</evidence>
<dbReference type="InterPro" id="IPR027417">
    <property type="entry name" value="P-loop_NTPase"/>
</dbReference>
<reference evidence="16 17" key="1">
    <citation type="submission" date="2024-06" db="EMBL/GenBank/DDBJ databases">
        <title>The draft genome of Grus japonensis, version 3.</title>
        <authorList>
            <person name="Nabeshima K."/>
            <person name="Suzuki S."/>
            <person name="Onuma M."/>
        </authorList>
    </citation>
    <scope>NUCLEOTIDE SEQUENCE [LARGE SCALE GENOMIC DNA]</scope>
    <source>
        <strain evidence="16 17">451A</strain>
    </source>
</reference>
<sequence length="2007" mass="231842">MAQKPLSDDEKFLFVDKNFINNPLAQADWSAKRLVWIPSEKHGFEAASIKEEKGDEVTVELAENGKKVTLSKDDIQKMNPPKFSKVEDMAELTCLNEASVLHNLRERYFSGLIYTYSGLFCVVINPYKQLPIYSEKIIDMYKGKKRHEMPPHIYAIADTAYRSMLQDREDQSILCTGESGAGKTENTKKVIQYLAVVASSHKGKKDTSITGELEKQLLQANPILEAFGNAKTVKNDNSSRFGKFIRINFDVTGYIVGANIETCILFSELRWKLTRHLPYNKRYEIDLLIVLRMIPIPELLPQNQARVRVRQGRGKYFNNTVDGSEADGTNDLLLEGFNNYTFLSNGHVPIPAQQDDEMFQETLEAMKIMGFTDEEQTAILRVVSSVLQLGNIVFKKERNTDQASMPDNTAAQKVCHLMGINVTDFTRSILTPRIKVGRDVVQKAQTKEQADFAIEALAKAQFERLFRWILARVNKALDKTKRQGASFLGILDIAGFEIFEVNSFEQLCINYTNEKLQQLFNHTMFILEQEEYQREGIEWNFIDFGLDLQPCIELIERPTNPPGVLALLDEECWFPKATDTSFVEKLCQEQGNHIKFQKTKQLKDKTEFCIMHYAGKVTYNATAWLTKNMDPLNDNVTSLLNQSSDKFVADLWKDVDRIVGLDQMAKMTESSLPSASKTKKGMFRTVGQLYKEQLTKLMTTLRNTNPNFVRCIIPNHEKRAGKLDAHLVLEQLRCNGVLEGIRICRQGFPNRIVFQEFRQRYEILAANAIPKGFMDGKQACILMIKALELDPNLYRIGQSKIFFRTGVLAHLEEERDLKITDVIIAFQAQCRGYLARKAFAKRQQQLTAMKVIQRNCAAYLKLRNWQWWRLFTKVKPLLQVTRQEEEMQAKDEELQKTKERQQKAESELKELELKHTQLCEEKNLLQEQLQAETELYAEAEEMRVRLAAKKQELEEILHEMEARIEEEEERSQQLQAEKKKMQQQMLDLEEQLEEEEAARQKLQLEKVTADGKIKKMEDDILIMEDQNNKLTKERKLLEERVSDLTTNLAEEEEKAKNLTKLKNKHESMISELEVRLKKEEKSRQELEKIKRKLEGESSDLHEQIAELQAQIAELKAQLAKKEEELQAALARLEDETSQKNNALKKIRELESHISDLQEDLESERAARNKAEKQKRDLGEELEALKTELEDTLDTTATQQELRAKREQEVTVLKRALEEETRTHEAQVQEMRQKHTQAVEELTEQLEQFKRAKANLDKTKQTLEKENADLANEVRSLSQSKQDVEHKKKKLEVQLQELQSKYTDGERVRTELNEKVHKLQVEVENVTGLLNEAESKTIKLTKDVATLGSQLQDTQELLQEETRQKLNVSTKLRQLEDEKNSLQEQLDEEVEAKQNLERHISTLTIQLSDSKKKLQEYSSTVETLEEGKKKLQKEIESLTQQFEEKAASYDKLEKTKNRLQQELDDLVVDLDNQRQLVSNLEKKQKKFDQMLAEEKNISSKYADERDRAEAEAREKETKALSLARALEEALEAKEELERTNKMLKAEMEDLVSSKDDVGKNVHELEKSKRTLEQQVEEMKTQLEELEDELQAAEDAKLRLEVNMQALKGQFERDLQARDEQNEEKRRQLLKQLHEYETELEDERKQRALAAAAKKKLEIDVKDLESQADSANKAREEAIKQLRKLQAQMKDYQRELDDARAAREEIFATARENEKKAKGLEAELIQLQEDLAAAERARKQADLEKEEMAEELASATSGRTSLQDEKRRLEARIAQLEEELEEEQSNIEAMGDRMRKAVQQAEQLNNELATERSTAQKNENARQQLERQNKELKSKLQEMEGAVKSKFKTTIAALEAKIASLEEQLEQEAREKQAAAKTLRQKDKKLKDALLQVEDERKQAEQYKDQAEKGNTRLKQLKRQLEEAEEESQRINANRRKLQRELDEATESNEALGREVAALKSKLRRGNEPASFAPPRRSGGRRVIENATEGGDEEMDARDGDFNGTKASE</sequence>
<evidence type="ECO:0000256" key="4">
    <source>
        <dbReference type="ARBA" id="ARBA00022490"/>
    </source>
</evidence>
<dbReference type="InterPro" id="IPR004009">
    <property type="entry name" value="SH3_Myosin"/>
</dbReference>
<dbReference type="PANTHER" id="PTHR45615:SF23">
    <property type="entry name" value="MYOSIN-11"/>
    <property type="match status" value="1"/>
</dbReference>
<dbReference type="Pfam" id="PF02736">
    <property type="entry name" value="Myosin_N"/>
    <property type="match status" value="1"/>
</dbReference>
<protein>
    <submittedName>
        <fullName evidence="16">Myosin-11</fullName>
    </submittedName>
</protein>
<organism evidence="16 17">
    <name type="scientific">Grus japonensis</name>
    <name type="common">Japanese crane</name>
    <name type="synonym">Red-crowned crane</name>
    <dbReference type="NCBI Taxonomy" id="30415"/>
    <lineage>
        <taxon>Eukaryota</taxon>
        <taxon>Metazoa</taxon>
        <taxon>Chordata</taxon>
        <taxon>Craniata</taxon>
        <taxon>Vertebrata</taxon>
        <taxon>Euteleostomi</taxon>
        <taxon>Archelosauria</taxon>
        <taxon>Archosauria</taxon>
        <taxon>Dinosauria</taxon>
        <taxon>Saurischia</taxon>
        <taxon>Theropoda</taxon>
        <taxon>Coelurosauria</taxon>
        <taxon>Aves</taxon>
        <taxon>Neognathae</taxon>
        <taxon>Neoaves</taxon>
        <taxon>Gruiformes</taxon>
        <taxon>Gruidae</taxon>
        <taxon>Grus</taxon>
    </lineage>
</organism>
<feature type="region of interest" description="Disordered" evidence="13">
    <location>
        <begin position="1157"/>
        <end position="1177"/>
    </location>
</feature>
<dbReference type="Gene3D" id="3.30.70.1590">
    <property type="match status" value="1"/>
</dbReference>
<dbReference type="Pfam" id="PF01576">
    <property type="entry name" value="Myosin_tail_1"/>
    <property type="match status" value="1"/>
</dbReference>
<dbReference type="PROSITE" id="PS51844">
    <property type="entry name" value="SH3_LIKE"/>
    <property type="match status" value="1"/>
</dbReference>
<dbReference type="Gene3D" id="4.10.270.10">
    <property type="entry name" value="Myosin, subunit A"/>
    <property type="match status" value="1"/>
</dbReference>
<feature type="region of interest" description="Disordered" evidence="13">
    <location>
        <begin position="1735"/>
        <end position="1764"/>
    </location>
</feature>
<dbReference type="GO" id="GO:0030016">
    <property type="term" value="C:myofibril"/>
    <property type="evidence" value="ECO:0007669"/>
    <property type="project" value="UniProtKB-SubCell"/>
</dbReference>
<dbReference type="GO" id="GO:0003774">
    <property type="term" value="F:cytoskeletal motor activity"/>
    <property type="evidence" value="ECO:0007669"/>
    <property type="project" value="UniProtKB-UniRule"/>
</dbReference>
<evidence type="ECO:0000256" key="3">
    <source>
        <dbReference type="ARBA" id="ARBA00022481"/>
    </source>
</evidence>
<evidence type="ECO:0000256" key="5">
    <source>
        <dbReference type="ARBA" id="ARBA00022741"/>
    </source>
</evidence>
<comment type="subcellular location">
    <subcellularLocation>
        <location evidence="1">Cytoplasm</location>
        <location evidence="1">Myofibril</location>
    </subcellularLocation>
</comment>
<accession>A0ABC9XH26</accession>
<dbReference type="EMBL" id="BAAFJT010000015">
    <property type="protein sequence ID" value="GAB0196667.1"/>
    <property type="molecule type" value="Genomic_DNA"/>
</dbReference>
<dbReference type="FunFam" id="1.20.120.720:FF:000002">
    <property type="entry name" value="Myosin heavy chain 10"/>
    <property type="match status" value="1"/>
</dbReference>
<dbReference type="Gene3D" id="1.20.58.530">
    <property type="match status" value="1"/>
</dbReference>
<dbReference type="PANTHER" id="PTHR45615">
    <property type="entry name" value="MYOSIN HEAVY CHAIN, NON-MUSCLE"/>
    <property type="match status" value="1"/>
</dbReference>
<keyword evidence="3" id="KW-0488">Methylation</keyword>
<evidence type="ECO:0000256" key="13">
    <source>
        <dbReference type="SAM" id="MobiDB-lite"/>
    </source>
</evidence>
<keyword evidence="6 12" id="KW-0067">ATP-binding</keyword>
<dbReference type="PROSITE" id="PS50096">
    <property type="entry name" value="IQ"/>
    <property type="match status" value="1"/>
</dbReference>
<evidence type="ECO:0000313" key="17">
    <source>
        <dbReference type="Proteomes" id="UP001623348"/>
    </source>
</evidence>
<dbReference type="GO" id="GO:0016460">
    <property type="term" value="C:myosin II complex"/>
    <property type="evidence" value="ECO:0007669"/>
    <property type="project" value="UniProtKB-ARBA"/>
</dbReference>
<comment type="similarity">
    <text evidence="2 12">Belongs to the TRAFAC class myosin-kinesin ATPase superfamily. Myosin family.</text>
</comment>
<dbReference type="GO" id="GO:0030036">
    <property type="term" value="P:actin cytoskeleton organization"/>
    <property type="evidence" value="ECO:0007669"/>
    <property type="project" value="UniProtKB-ARBA"/>
</dbReference>
<name>A0ABC9XH26_GRUJA</name>
<feature type="region of interest" description="Actin-binding" evidence="12">
    <location>
        <begin position="694"/>
        <end position="716"/>
    </location>
</feature>
<dbReference type="FunFam" id="3.40.850.10:FF:000101">
    <property type="entry name" value="Slow myosin heavy chain 2"/>
    <property type="match status" value="1"/>
</dbReference>
<keyword evidence="8" id="KW-0175">Coiled coil</keyword>
<dbReference type="SUPFAM" id="SSF90257">
    <property type="entry name" value="Myosin rod fragments"/>
    <property type="match status" value="6"/>
</dbReference>
<feature type="binding site" evidence="12">
    <location>
        <begin position="177"/>
        <end position="184"/>
    </location>
    <ligand>
        <name>ATP</name>
        <dbReference type="ChEBI" id="CHEBI:30616"/>
    </ligand>
</feature>
<evidence type="ECO:0000256" key="10">
    <source>
        <dbReference type="ARBA" id="ARBA00023175"/>
    </source>
</evidence>
<dbReference type="PRINTS" id="PR00193">
    <property type="entry name" value="MYOSINHEAVY"/>
</dbReference>
<dbReference type="FunFam" id="3.30.70.1590:FF:000001">
    <property type="entry name" value="Myosin heavy chain"/>
    <property type="match status" value="1"/>
</dbReference>
<keyword evidence="7" id="KW-0112">Calmodulin-binding</keyword>
<dbReference type="Proteomes" id="UP001623348">
    <property type="component" value="Unassembled WGS sequence"/>
</dbReference>
<dbReference type="InterPro" id="IPR014751">
    <property type="entry name" value="XRCC4-like_C"/>
</dbReference>
<feature type="domain" description="Myosin N-terminal SH3-like" evidence="15">
    <location>
        <begin position="30"/>
        <end position="80"/>
    </location>
</feature>
<feature type="domain" description="Myosin motor" evidence="14">
    <location>
        <begin position="84"/>
        <end position="816"/>
    </location>
</feature>
<feature type="region of interest" description="Disordered" evidence="13">
    <location>
        <begin position="1917"/>
        <end position="2007"/>
    </location>
</feature>
<evidence type="ECO:0000256" key="6">
    <source>
        <dbReference type="ARBA" id="ARBA00022840"/>
    </source>
</evidence>
<dbReference type="FunFam" id="1.20.5.340:FF:000017">
    <property type="entry name" value="myosin-10 isoform X2"/>
    <property type="match status" value="1"/>
</dbReference>
<feature type="compositionally biased region" description="Polar residues" evidence="13">
    <location>
        <begin position="1798"/>
        <end position="1821"/>
    </location>
</feature>
<dbReference type="InterPro" id="IPR000048">
    <property type="entry name" value="IQ_motif_EF-hand-BS"/>
</dbReference>
<dbReference type="GO" id="GO:0005524">
    <property type="term" value="F:ATP binding"/>
    <property type="evidence" value="ECO:0007669"/>
    <property type="project" value="UniProtKB-UniRule"/>
</dbReference>
<keyword evidence="11 12" id="KW-0009">Actin-binding</keyword>
<dbReference type="FunFam" id="1.20.5.340:FF:000008">
    <property type="entry name" value="Myosin heavy chain 11"/>
    <property type="match status" value="1"/>
</dbReference>
<dbReference type="GO" id="GO:0003779">
    <property type="term" value="F:actin binding"/>
    <property type="evidence" value="ECO:0007669"/>
    <property type="project" value="UniProtKB-KW"/>
</dbReference>
<evidence type="ECO:0000256" key="2">
    <source>
        <dbReference type="ARBA" id="ARBA00008314"/>
    </source>
</evidence>
<dbReference type="InterPro" id="IPR002928">
    <property type="entry name" value="Myosin_tail"/>
</dbReference>
<dbReference type="FunFam" id="1.20.58.530:FF:000003">
    <property type="entry name" value="Myosin heavy chain 10"/>
    <property type="match status" value="1"/>
</dbReference>